<comment type="pathway">
    <text evidence="6">Cofactor biosynthesis; adenosylcobalamin biosynthesis; adenosylcobalamin from cob(II)yrinate a,c-diamide: step 2/7.</text>
</comment>
<dbReference type="Gene3D" id="1.20.1200.10">
    <property type="entry name" value="Cobalamin adenosyltransferase-like"/>
    <property type="match status" value="1"/>
</dbReference>
<comment type="caution">
    <text evidence="8">The sequence shown here is derived from an EMBL/GenBank/DDBJ whole genome shotgun (WGS) entry which is preliminary data.</text>
</comment>
<keyword evidence="5 6" id="KW-0067">ATP-binding</keyword>
<proteinExistence type="inferred from homology"/>
<name>A0A6I2MKW8_9FLAO</name>
<dbReference type="PANTHER" id="PTHR12213:SF0">
    <property type="entry name" value="CORRINOID ADENOSYLTRANSFERASE MMAB"/>
    <property type="match status" value="1"/>
</dbReference>
<dbReference type="InterPro" id="IPR036451">
    <property type="entry name" value="CblAdoTrfase-like_sf"/>
</dbReference>
<dbReference type="EC" id="2.5.1.17" evidence="6"/>
<evidence type="ECO:0000313" key="8">
    <source>
        <dbReference type="EMBL" id="MRX64433.1"/>
    </source>
</evidence>
<dbReference type="SUPFAM" id="SSF89028">
    <property type="entry name" value="Cobalamin adenosyltransferase-like"/>
    <property type="match status" value="1"/>
</dbReference>
<dbReference type="PANTHER" id="PTHR12213">
    <property type="entry name" value="CORRINOID ADENOSYLTRANSFERASE"/>
    <property type="match status" value="1"/>
</dbReference>
<evidence type="ECO:0000256" key="1">
    <source>
        <dbReference type="ARBA" id="ARBA00007487"/>
    </source>
</evidence>
<dbReference type="AlphaFoldDB" id="A0A6I2MKW8"/>
<evidence type="ECO:0000259" key="7">
    <source>
        <dbReference type="Pfam" id="PF01923"/>
    </source>
</evidence>
<dbReference type="RefSeq" id="WP_154366303.1">
    <property type="nucleotide sequence ID" value="NZ_CANMYZ010000002.1"/>
</dbReference>
<dbReference type="NCBIfam" id="TIGR00636">
    <property type="entry name" value="PduO_Nterm"/>
    <property type="match status" value="1"/>
</dbReference>
<keyword evidence="3 6" id="KW-0808">Transferase</keyword>
<sequence length="191" mass="21924">MKIYTKTGDKGTTALFGGTRVSKNHIRIDSYGTIDELNAWIGLIRDQEIDPYTKNLLTLIQHKLFTLGAILATDPDKALLKNGKERLNIPRINDSDIELLENEMDVMNESLPPMTHFILPGGHTTVSYCHIARTVCRRAERMATELFEKEPFDENVMSYINRLSDYLFVLARKLTNDLKAKEIKWIPEKKD</sequence>
<protein>
    <recommendedName>
        <fullName evidence="6">Corrinoid adenosyltransferase</fullName>
        <ecNumber evidence="6">2.5.1.17</ecNumber>
    </recommendedName>
    <alternativeName>
        <fullName evidence="6">Cob(II)alamin adenosyltransferase</fullName>
    </alternativeName>
    <alternativeName>
        <fullName evidence="6">Cob(II)yrinic acid a,c-diamide adenosyltransferase</fullName>
    </alternativeName>
    <alternativeName>
        <fullName evidence="6">Cobinamide/cobalamin adenosyltransferase</fullName>
    </alternativeName>
</protein>
<dbReference type="InterPro" id="IPR016030">
    <property type="entry name" value="CblAdoTrfase-like"/>
</dbReference>
<dbReference type="EMBL" id="WKJH01000006">
    <property type="protein sequence ID" value="MRX64433.1"/>
    <property type="molecule type" value="Genomic_DNA"/>
</dbReference>
<dbReference type="GO" id="GO:0005524">
    <property type="term" value="F:ATP binding"/>
    <property type="evidence" value="ECO:0007669"/>
    <property type="project" value="UniProtKB-UniRule"/>
</dbReference>
<keyword evidence="4 6" id="KW-0547">Nucleotide-binding</keyword>
<dbReference type="UniPathway" id="UPA00148">
    <property type="reaction ID" value="UER00233"/>
</dbReference>
<accession>A0A6I2MKW8</accession>
<evidence type="ECO:0000256" key="2">
    <source>
        <dbReference type="ARBA" id="ARBA00011233"/>
    </source>
</evidence>
<dbReference type="FunFam" id="1.20.1200.10:FF:000001">
    <property type="entry name" value="Cob(I)yrinic acid a,c-diamide adenosyltransferase"/>
    <property type="match status" value="1"/>
</dbReference>
<keyword evidence="6" id="KW-0169">Cobalamin biosynthesis</keyword>
<evidence type="ECO:0000256" key="6">
    <source>
        <dbReference type="RuleBase" id="RU366026"/>
    </source>
</evidence>
<dbReference type="OrthoDB" id="9778896at2"/>
<comment type="catalytic activity">
    <reaction evidence="6">
        <text>2 cob(II)alamin + reduced [electron-transfer flavoprotein] + 2 ATP = 2 adenosylcob(III)alamin + 2 triphosphate + oxidized [electron-transfer flavoprotein] + 3 H(+)</text>
        <dbReference type="Rhea" id="RHEA:28671"/>
        <dbReference type="Rhea" id="RHEA-COMP:10685"/>
        <dbReference type="Rhea" id="RHEA-COMP:10686"/>
        <dbReference type="ChEBI" id="CHEBI:15378"/>
        <dbReference type="ChEBI" id="CHEBI:16304"/>
        <dbReference type="ChEBI" id="CHEBI:18036"/>
        <dbReference type="ChEBI" id="CHEBI:18408"/>
        <dbReference type="ChEBI" id="CHEBI:30616"/>
        <dbReference type="ChEBI" id="CHEBI:57692"/>
        <dbReference type="ChEBI" id="CHEBI:58307"/>
        <dbReference type="EC" id="2.5.1.17"/>
    </reaction>
</comment>
<comment type="similarity">
    <text evidence="1 6">Belongs to the Cob(I)alamin adenosyltransferase family.</text>
</comment>
<keyword evidence="9" id="KW-1185">Reference proteome</keyword>
<organism evidence="8 9">
    <name type="scientific">Maribacter luteus</name>
    <dbReference type="NCBI Taxonomy" id="2594478"/>
    <lineage>
        <taxon>Bacteria</taxon>
        <taxon>Pseudomonadati</taxon>
        <taxon>Bacteroidota</taxon>
        <taxon>Flavobacteriia</taxon>
        <taxon>Flavobacteriales</taxon>
        <taxon>Flavobacteriaceae</taxon>
        <taxon>Maribacter</taxon>
    </lineage>
</organism>
<evidence type="ECO:0000256" key="3">
    <source>
        <dbReference type="ARBA" id="ARBA00022679"/>
    </source>
</evidence>
<reference evidence="8 9" key="1">
    <citation type="submission" date="2019-11" db="EMBL/GenBank/DDBJ databases">
        <title>Maribacter lutea sp. nov., a marine bacterium isolated from intertidal sand.</title>
        <authorList>
            <person name="Liu A."/>
        </authorList>
    </citation>
    <scope>NUCLEOTIDE SEQUENCE [LARGE SCALE GENOMIC DNA]</scope>
    <source>
        <strain evidence="8 9">RZ05</strain>
    </source>
</reference>
<evidence type="ECO:0000256" key="4">
    <source>
        <dbReference type="ARBA" id="ARBA00022741"/>
    </source>
</evidence>
<feature type="domain" description="Cobalamin adenosyltransferase-like" evidence="7">
    <location>
        <begin position="3"/>
        <end position="173"/>
    </location>
</feature>
<dbReference type="Proteomes" id="UP000443153">
    <property type="component" value="Unassembled WGS sequence"/>
</dbReference>
<gene>
    <name evidence="8" type="ORF">GJ691_09645</name>
</gene>
<dbReference type="GO" id="GO:0009236">
    <property type="term" value="P:cobalamin biosynthetic process"/>
    <property type="evidence" value="ECO:0007669"/>
    <property type="project" value="UniProtKB-UniRule"/>
</dbReference>
<dbReference type="GO" id="GO:0008817">
    <property type="term" value="F:corrinoid adenosyltransferase activity"/>
    <property type="evidence" value="ECO:0007669"/>
    <property type="project" value="UniProtKB-UniRule"/>
</dbReference>
<comment type="catalytic activity">
    <reaction evidence="6">
        <text>2 cob(II)yrinate a,c diamide + reduced [electron-transfer flavoprotein] + 2 ATP = 2 adenosylcob(III)yrinate a,c-diamide + 2 triphosphate + oxidized [electron-transfer flavoprotein] + 3 H(+)</text>
        <dbReference type="Rhea" id="RHEA:11528"/>
        <dbReference type="Rhea" id="RHEA-COMP:10685"/>
        <dbReference type="Rhea" id="RHEA-COMP:10686"/>
        <dbReference type="ChEBI" id="CHEBI:15378"/>
        <dbReference type="ChEBI" id="CHEBI:18036"/>
        <dbReference type="ChEBI" id="CHEBI:30616"/>
        <dbReference type="ChEBI" id="CHEBI:57692"/>
        <dbReference type="ChEBI" id="CHEBI:58307"/>
        <dbReference type="ChEBI" id="CHEBI:58503"/>
        <dbReference type="ChEBI" id="CHEBI:58537"/>
        <dbReference type="EC" id="2.5.1.17"/>
    </reaction>
</comment>
<dbReference type="Pfam" id="PF01923">
    <property type="entry name" value="Cob_adeno_trans"/>
    <property type="match status" value="1"/>
</dbReference>
<evidence type="ECO:0000256" key="5">
    <source>
        <dbReference type="ARBA" id="ARBA00022840"/>
    </source>
</evidence>
<comment type="subunit">
    <text evidence="2">Homotrimer.</text>
</comment>
<evidence type="ECO:0000313" key="9">
    <source>
        <dbReference type="Proteomes" id="UP000443153"/>
    </source>
</evidence>
<dbReference type="InterPro" id="IPR029499">
    <property type="entry name" value="PduO-typ"/>
</dbReference>